<gene>
    <name evidence="1" type="ORF">SAMN05216178_6962</name>
</gene>
<sequence>MQQAQLNLVIGSVASFQASSFIPAGLERDAVVSPAECSLLVSDMEISAYLRRLMTFEQMTAEITRICDLAKAREEFGEWGLFDFDSLQTAYACIDSGSSSLGWLYGHERQRLNQLKIALPTSGESAAEARERIQARIAARRQARLEAAHEAVFHAPDLTRQTSGCAAELAVYSLPVCGSQHAAVPAIHHPRAIPSAIG</sequence>
<accession>A0A1H5A2W6</accession>
<proteinExistence type="predicted"/>
<reference evidence="2" key="1">
    <citation type="submission" date="2016-10" db="EMBL/GenBank/DDBJ databases">
        <authorList>
            <person name="Varghese N."/>
            <person name="Submissions S."/>
        </authorList>
    </citation>
    <scope>NUCLEOTIDE SEQUENCE [LARGE SCALE GENOMIC DNA]</scope>
    <source>
        <strain evidence="2">DSM 9751</strain>
    </source>
</reference>
<evidence type="ECO:0000313" key="2">
    <source>
        <dbReference type="Proteomes" id="UP000198982"/>
    </source>
</evidence>
<dbReference type="EMBL" id="FNTJ01000003">
    <property type="protein sequence ID" value="SED36743.1"/>
    <property type="molecule type" value="Genomic_DNA"/>
</dbReference>
<dbReference type="AlphaFoldDB" id="A0A1H5A2W6"/>
<name>A0A1H5A2W6_9PSED</name>
<organism evidence="1 2">
    <name type="scientific">Pseudomonas saponiphila</name>
    <dbReference type="NCBI Taxonomy" id="556534"/>
    <lineage>
        <taxon>Bacteria</taxon>
        <taxon>Pseudomonadati</taxon>
        <taxon>Pseudomonadota</taxon>
        <taxon>Gammaproteobacteria</taxon>
        <taxon>Pseudomonadales</taxon>
        <taxon>Pseudomonadaceae</taxon>
        <taxon>Pseudomonas</taxon>
    </lineage>
</organism>
<dbReference type="Proteomes" id="UP000198982">
    <property type="component" value="Unassembled WGS sequence"/>
</dbReference>
<protein>
    <submittedName>
        <fullName evidence="1">Uncharacterized protein</fullName>
    </submittedName>
</protein>
<keyword evidence="2" id="KW-1185">Reference proteome</keyword>
<evidence type="ECO:0000313" key="1">
    <source>
        <dbReference type="EMBL" id="SED36743.1"/>
    </source>
</evidence>